<organism evidence="1 2">
    <name type="scientific">Streptomyces scopuliridis</name>
    <dbReference type="NCBI Taxonomy" id="452529"/>
    <lineage>
        <taxon>Bacteria</taxon>
        <taxon>Bacillati</taxon>
        <taxon>Actinomycetota</taxon>
        <taxon>Actinomycetes</taxon>
        <taxon>Kitasatosporales</taxon>
        <taxon>Streptomycetaceae</taxon>
        <taxon>Streptomyces</taxon>
    </lineage>
</organism>
<sequence length="101" mass="11269">MRYPHQDDHKAKAHLEWWANPATCLARIPVSVMAAPGRRWDATASPALSHDAREDMRLLIDASPVFTLRFQNGSATEVEVEHTPDSNLLRLSPVLNADPDT</sequence>
<evidence type="ECO:0000313" key="2">
    <source>
        <dbReference type="Proteomes" id="UP001348369"/>
    </source>
</evidence>
<accession>A0ACD4ZKI7</accession>
<name>A0ACD4ZKI7_9ACTN</name>
<keyword evidence="2" id="KW-1185">Reference proteome</keyword>
<protein>
    <submittedName>
        <fullName evidence="1">Uncharacterized protein</fullName>
    </submittedName>
</protein>
<dbReference type="EMBL" id="CP109109">
    <property type="protein sequence ID" value="WSB98815.1"/>
    <property type="molecule type" value="Genomic_DNA"/>
</dbReference>
<gene>
    <name evidence="1" type="ORF">OG835_18510</name>
</gene>
<proteinExistence type="predicted"/>
<evidence type="ECO:0000313" key="1">
    <source>
        <dbReference type="EMBL" id="WSB98815.1"/>
    </source>
</evidence>
<dbReference type="Proteomes" id="UP001348369">
    <property type="component" value="Chromosome"/>
</dbReference>
<reference evidence="1" key="1">
    <citation type="submission" date="2022-10" db="EMBL/GenBank/DDBJ databases">
        <title>The complete genomes of actinobacterial strains from the NBC collection.</title>
        <authorList>
            <person name="Joergensen T.S."/>
            <person name="Alvarez Arevalo M."/>
            <person name="Sterndorff E.B."/>
            <person name="Faurdal D."/>
            <person name="Vuksanovic O."/>
            <person name="Mourched A.-S."/>
            <person name="Charusanti P."/>
            <person name="Shaw S."/>
            <person name="Blin K."/>
            <person name="Weber T."/>
        </authorList>
    </citation>
    <scope>NUCLEOTIDE SEQUENCE</scope>
    <source>
        <strain evidence="1">NBC 01771</strain>
    </source>
</reference>